<name>A0ABN8VZ36_9BACT</name>
<proteinExistence type="predicted"/>
<protein>
    <submittedName>
        <fullName evidence="1">Uncharacterized protein</fullName>
    </submittedName>
</protein>
<dbReference type="Proteomes" id="UP001157733">
    <property type="component" value="Chromosome"/>
</dbReference>
<accession>A0ABN8VZ36</accession>
<reference evidence="1 2" key="1">
    <citation type="submission" date="2022-09" db="EMBL/GenBank/DDBJ databases">
        <authorList>
            <person name="Kop L."/>
        </authorList>
    </citation>
    <scope>NUCLEOTIDE SEQUENCE [LARGE SCALE GENOMIC DNA]</scope>
    <source>
        <strain evidence="1 2">347</strain>
    </source>
</reference>
<evidence type="ECO:0000313" key="1">
    <source>
        <dbReference type="EMBL" id="CAI2719032.1"/>
    </source>
</evidence>
<organism evidence="1 2">
    <name type="scientific">Nitrospina watsonii</name>
    <dbReference type="NCBI Taxonomy" id="1323948"/>
    <lineage>
        <taxon>Bacteria</taxon>
        <taxon>Pseudomonadati</taxon>
        <taxon>Nitrospinota/Tectimicrobiota group</taxon>
        <taxon>Nitrospinota</taxon>
        <taxon>Nitrospinia</taxon>
        <taxon>Nitrospinales</taxon>
        <taxon>Nitrospinaceae</taxon>
        <taxon>Nitrospina</taxon>
    </lineage>
</organism>
<sequence length="92" mass="9979">MPVFWAIFQSFSHQLRHPVGGGQQVPENGFDPGVQKFAISILCGFIPILCARVSKKFQGSQNACNGWGLRPIKLLTLGNAAVYAGKRACNFA</sequence>
<gene>
    <name evidence="1" type="ORF">NSPWAT_2176</name>
</gene>
<dbReference type="EMBL" id="OX336137">
    <property type="protein sequence ID" value="CAI2719032.1"/>
    <property type="molecule type" value="Genomic_DNA"/>
</dbReference>
<keyword evidence="2" id="KW-1185">Reference proteome</keyword>
<evidence type="ECO:0000313" key="2">
    <source>
        <dbReference type="Proteomes" id="UP001157733"/>
    </source>
</evidence>